<dbReference type="InterPro" id="IPR044742">
    <property type="entry name" value="DEAD/DEAH_RhlB"/>
</dbReference>
<dbReference type="SMART" id="SM00490">
    <property type="entry name" value="HELICc"/>
    <property type="match status" value="1"/>
</dbReference>
<dbReference type="PANTHER" id="PTHR47959">
    <property type="entry name" value="ATP-DEPENDENT RNA HELICASE RHLE-RELATED"/>
    <property type="match status" value="1"/>
</dbReference>
<dbReference type="GO" id="GO:0005524">
    <property type="term" value="F:ATP binding"/>
    <property type="evidence" value="ECO:0007669"/>
    <property type="project" value="UniProtKB-KW"/>
</dbReference>
<dbReference type="InterPro" id="IPR011545">
    <property type="entry name" value="DEAD/DEAH_box_helicase_dom"/>
</dbReference>
<protein>
    <submittedName>
        <fullName evidence="9">DEAD/DEAH box helicase</fullName>
    </submittedName>
</protein>
<feature type="compositionally biased region" description="Basic residues" evidence="6">
    <location>
        <begin position="399"/>
        <end position="418"/>
    </location>
</feature>
<keyword evidence="4" id="KW-0067">ATP-binding</keyword>
<dbReference type="CDD" id="cd00268">
    <property type="entry name" value="DEADc"/>
    <property type="match status" value="1"/>
</dbReference>
<dbReference type="InterPro" id="IPR014001">
    <property type="entry name" value="Helicase_ATP-bd"/>
</dbReference>
<evidence type="ECO:0000313" key="9">
    <source>
        <dbReference type="EMBL" id="MCZ0726401.1"/>
    </source>
</evidence>
<keyword evidence="1" id="KW-0547">Nucleotide-binding</keyword>
<keyword evidence="2" id="KW-0378">Hydrolase</keyword>
<feature type="domain" description="Helicase C-terminal" evidence="8">
    <location>
        <begin position="218"/>
        <end position="360"/>
    </location>
</feature>
<sequence length="418" mass="46365">MKQALADLLEKEGLDQATPIQSLAYPVLSAGHDAVLKAPTGSGKTLAFLLPSLETIEKSQGTQLLLVAPSQELASQLGDQAKLWGRALGLTSQKLIGGANVKRQIEGLKKGPEIVVGTPGRINDLVQEKKLKLHRIKTFIIDEADLSLDEEHRPAILTLAKALPRERQTILASATMNSEEIAHLQDLTKEPKWVEDDQELAAGITYSYIKTPVRKRTEVLRQLAQVEGFQALVFVRTVADIEKIYQVLDYQGIKVGYLHRNASGQNRSQQLAAFRAGKLTYLLTTDVAARGMDIAGLDYVVEYDLATSSRQYIHRSGRTGRMGRPGQIITLLNERSLRELKSLAPAPLQEQLVSHQQLLSPEDYEQLAKANGNAETSKKKKKAKTKAQQIKQGQGSQKVVKKKKNRKRKQKNKGVHWK</sequence>
<dbReference type="InterPro" id="IPR050079">
    <property type="entry name" value="DEAD_box_RNA_helicase"/>
</dbReference>
<evidence type="ECO:0000259" key="7">
    <source>
        <dbReference type="PROSITE" id="PS51192"/>
    </source>
</evidence>
<feature type="domain" description="Helicase ATP-binding" evidence="7">
    <location>
        <begin position="25"/>
        <end position="194"/>
    </location>
</feature>
<dbReference type="PANTHER" id="PTHR47959:SF1">
    <property type="entry name" value="ATP-DEPENDENT RNA HELICASE DBPA"/>
    <property type="match status" value="1"/>
</dbReference>
<dbReference type="GO" id="GO:0016787">
    <property type="term" value="F:hydrolase activity"/>
    <property type="evidence" value="ECO:0007669"/>
    <property type="project" value="UniProtKB-KW"/>
</dbReference>
<dbReference type="AlphaFoldDB" id="A0A9X3JFW7"/>
<dbReference type="PROSITE" id="PS51194">
    <property type="entry name" value="HELICASE_CTER"/>
    <property type="match status" value="1"/>
</dbReference>
<evidence type="ECO:0000313" key="10">
    <source>
        <dbReference type="Proteomes" id="UP001146670"/>
    </source>
</evidence>
<dbReference type="Gene3D" id="3.40.50.300">
    <property type="entry name" value="P-loop containing nucleotide triphosphate hydrolases"/>
    <property type="match status" value="2"/>
</dbReference>
<proteinExistence type="inferred from homology"/>
<feature type="region of interest" description="Disordered" evidence="6">
    <location>
        <begin position="369"/>
        <end position="418"/>
    </location>
</feature>
<dbReference type="PROSITE" id="PS51192">
    <property type="entry name" value="HELICASE_ATP_BIND_1"/>
    <property type="match status" value="1"/>
</dbReference>
<evidence type="ECO:0000259" key="8">
    <source>
        <dbReference type="PROSITE" id="PS51194"/>
    </source>
</evidence>
<comment type="caution">
    <text evidence="9">The sequence shown here is derived from an EMBL/GenBank/DDBJ whole genome shotgun (WGS) entry which is preliminary data.</text>
</comment>
<dbReference type="GO" id="GO:0003676">
    <property type="term" value="F:nucleic acid binding"/>
    <property type="evidence" value="ECO:0007669"/>
    <property type="project" value="InterPro"/>
</dbReference>
<evidence type="ECO:0000256" key="3">
    <source>
        <dbReference type="ARBA" id="ARBA00022806"/>
    </source>
</evidence>
<feature type="compositionally biased region" description="Low complexity" evidence="6">
    <location>
        <begin position="386"/>
        <end position="398"/>
    </location>
</feature>
<gene>
    <name evidence="9" type="ORF">OW157_07515</name>
</gene>
<dbReference type="InterPro" id="IPR001650">
    <property type="entry name" value="Helicase_C-like"/>
</dbReference>
<dbReference type="SUPFAM" id="SSF52540">
    <property type="entry name" value="P-loop containing nucleoside triphosphate hydrolases"/>
    <property type="match status" value="1"/>
</dbReference>
<name>A0A9X3JFW7_9LACT</name>
<dbReference type="EMBL" id="JAPRFR010000004">
    <property type="protein sequence ID" value="MCZ0726401.1"/>
    <property type="molecule type" value="Genomic_DNA"/>
</dbReference>
<dbReference type="CDD" id="cd18787">
    <property type="entry name" value="SF2_C_DEAD"/>
    <property type="match status" value="1"/>
</dbReference>
<organism evidence="9 10">
    <name type="scientific">Aerococcus kribbianus</name>
    <dbReference type="NCBI Taxonomy" id="2999064"/>
    <lineage>
        <taxon>Bacteria</taxon>
        <taxon>Bacillati</taxon>
        <taxon>Bacillota</taxon>
        <taxon>Bacilli</taxon>
        <taxon>Lactobacillales</taxon>
        <taxon>Aerococcaceae</taxon>
        <taxon>Aerococcus</taxon>
    </lineage>
</organism>
<keyword evidence="10" id="KW-1185">Reference proteome</keyword>
<dbReference type="GO" id="GO:0003724">
    <property type="term" value="F:RNA helicase activity"/>
    <property type="evidence" value="ECO:0007669"/>
    <property type="project" value="TreeGrafter"/>
</dbReference>
<evidence type="ECO:0000256" key="2">
    <source>
        <dbReference type="ARBA" id="ARBA00022801"/>
    </source>
</evidence>
<accession>A0A9X3JFW7</accession>
<dbReference type="Pfam" id="PF00271">
    <property type="entry name" value="Helicase_C"/>
    <property type="match status" value="1"/>
</dbReference>
<dbReference type="Pfam" id="PF00270">
    <property type="entry name" value="DEAD"/>
    <property type="match status" value="1"/>
</dbReference>
<dbReference type="SMART" id="SM00487">
    <property type="entry name" value="DEXDc"/>
    <property type="match status" value="1"/>
</dbReference>
<reference evidence="9" key="1">
    <citation type="submission" date="2022-12" db="EMBL/GenBank/DDBJ databases">
        <title>Description and comparative metabolic analysis of Aerococcus sp. nov., isolated from the feces of a pig.</title>
        <authorList>
            <person name="Chang Y.-H."/>
        </authorList>
    </citation>
    <scope>NUCLEOTIDE SEQUENCE</scope>
    <source>
        <strain evidence="9">YH-aer222</strain>
    </source>
</reference>
<dbReference type="GO" id="GO:0005829">
    <property type="term" value="C:cytosol"/>
    <property type="evidence" value="ECO:0007669"/>
    <property type="project" value="TreeGrafter"/>
</dbReference>
<dbReference type="InterPro" id="IPR027417">
    <property type="entry name" value="P-loop_NTPase"/>
</dbReference>
<keyword evidence="3 9" id="KW-0347">Helicase</keyword>
<dbReference type="Proteomes" id="UP001146670">
    <property type="component" value="Unassembled WGS sequence"/>
</dbReference>
<evidence type="ECO:0000256" key="5">
    <source>
        <dbReference type="ARBA" id="ARBA00038437"/>
    </source>
</evidence>
<comment type="similarity">
    <text evidence="5">Belongs to the DEAD box helicase family.</text>
</comment>
<evidence type="ECO:0000256" key="1">
    <source>
        <dbReference type="ARBA" id="ARBA00022741"/>
    </source>
</evidence>
<dbReference type="RefSeq" id="WP_268752649.1">
    <property type="nucleotide sequence ID" value="NZ_JAPRFQ010000004.1"/>
</dbReference>
<evidence type="ECO:0000256" key="4">
    <source>
        <dbReference type="ARBA" id="ARBA00022840"/>
    </source>
</evidence>
<evidence type="ECO:0000256" key="6">
    <source>
        <dbReference type="SAM" id="MobiDB-lite"/>
    </source>
</evidence>